<keyword evidence="4 6" id="KW-0456">Lyase</keyword>
<feature type="domain" description="Fumarate lyase N-terminal" evidence="5">
    <location>
        <begin position="103"/>
        <end position="295"/>
    </location>
</feature>
<evidence type="ECO:0000313" key="7">
    <source>
        <dbReference type="Proteomes" id="UP000199504"/>
    </source>
</evidence>
<dbReference type="GO" id="GO:0004056">
    <property type="term" value="F:argininosuccinate lyase activity"/>
    <property type="evidence" value="ECO:0007669"/>
    <property type="project" value="UniProtKB-EC"/>
</dbReference>
<dbReference type="InterPro" id="IPR008948">
    <property type="entry name" value="L-Aspartase-like"/>
</dbReference>
<sequence length="493" mass="53622">MRFTGRVDASPADVLHEEILRPQFEKEARTLLPWYVLIEKVLLLEYRRMGLIDDTQSAALVSRLNELTPEQITADPEGNMSDLAFAIERYVQGGPEPVPAAWHVDRSRNDLQACAQLLYGRSQLAALIESLVGLARAAADRAAAGVDLPMPGYTHLQAAQVVTPGFYLAALVEESLRTIRQMRATYDAVDECPLGAGAMAGQQLDWDLPRMATLLGFDRPTRHALMAVASRGWALRVSGDLSAYGVVLSRFATDLMAWASGAYRLVDLPDSMVGISSSMPQKRNFPVLERIRGRSAHLTALHLDVAMVQRATPYANMVEVSKEAGSHLNALFAQAGSVFRLTSTVLAELRFRPEQMRDACAGDHLGGFRLANLLTLRAGLPWRHAQVVAGRYIAAAVDAGRSPGEPDGPLLRRLAAGYPVTEPADLLTEAFDVDADLASRTSDGSTGPDAVRRLLAVQCAELDEHAAWGRHRRSATTSAVNAVEDQLRGHHVV</sequence>
<dbReference type="SUPFAM" id="SSF48557">
    <property type="entry name" value="L-aspartase-like"/>
    <property type="match status" value="1"/>
</dbReference>
<dbReference type="GO" id="GO:0005829">
    <property type="term" value="C:cytosol"/>
    <property type="evidence" value="ECO:0007669"/>
    <property type="project" value="TreeGrafter"/>
</dbReference>
<dbReference type="InterPro" id="IPR009049">
    <property type="entry name" value="Argininosuccinate_lyase"/>
</dbReference>
<keyword evidence="3" id="KW-0055">Arginine biosynthesis</keyword>
<dbReference type="PRINTS" id="PR00145">
    <property type="entry name" value="ARGSUCLYASE"/>
</dbReference>
<evidence type="ECO:0000259" key="5">
    <source>
        <dbReference type="Pfam" id="PF00206"/>
    </source>
</evidence>
<dbReference type="PANTHER" id="PTHR43814:SF1">
    <property type="entry name" value="ARGININOSUCCINATE LYASE"/>
    <property type="match status" value="1"/>
</dbReference>
<evidence type="ECO:0000256" key="4">
    <source>
        <dbReference type="ARBA" id="ARBA00023239"/>
    </source>
</evidence>
<dbReference type="Gene3D" id="1.10.40.30">
    <property type="entry name" value="Fumarase/aspartase (C-terminal domain)"/>
    <property type="match status" value="1"/>
</dbReference>
<protein>
    <recommendedName>
        <fullName evidence="2">argininosuccinate lyase</fullName>
        <ecNumber evidence="2">4.3.2.1</ecNumber>
    </recommendedName>
</protein>
<evidence type="ECO:0000256" key="1">
    <source>
        <dbReference type="ARBA" id="ARBA00004941"/>
    </source>
</evidence>
<evidence type="ECO:0000313" key="6">
    <source>
        <dbReference type="EMBL" id="SCF02110.1"/>
    </source>
</evidence>
<dbReference type="PRINTS" id="PR00149">
    <property type="entry name" value="FUMRATELYASE"/>
</dbReference>
<dbReference type="OrthoDB" id="4899737at2"/>
<organism evidence="6 7">
    <name type="scientific">Micromonospora mirobrigensis</name>
    <dbReference type="NCBI Taxonomy" id="262898"/>
    <lineage>
        <taxon>Bacteria</taxon>
        <taxon>Bacillati</taxon>
        <taxon>Actinomycetota</taxon>
        <taxon>Actinomycetes</taxon>
        <taxon>Micromonosporales</taxon>
        <taxon>Micromonosporaceae</taxon>
        <taxon>Micromonospora</taxon>
    </lineage>
</organism>
<dbReference type="AlphaFoldDB" id="A0A1C4X0Y2"/>
<comment type="pathway">
    <text evidence="1">Amino-acid biosynthesis; L-arginine biosynthesis; L-arginine from L-ornithine and carbamoyl phosphate: step 3/3.</text>
</comment>
<dbReference type="InterPro" id="IPR022761">
    <property type="entry name" value="Fumarate_lyase_N"/>
</dbReference>
<gene>
    <name evidence="6" type="ORF">GA0070564_102636</name>
</gene>
<dbReference type="Gene3D" id="1.10.275.10">
    <property type="entry name" value="Fumarase/aspartase (N-terminal domain)"/>
    <property type="match status" value="1"/>
</dbReference>
<dbReference type="Pfam" id="PF00206">
    <property type="entry name" value="Lyase_1"/>
    <property type="match status" value="1"/>
</dbReference>
<dbReference type="Proteomes" id="UP000199504">
    <property type="component" value="Unassembled WGS sequence"/>
</dbReference>
<evidence type="ECO:0000256" key="3">
    <source>
        <dbReference type="ARBA" id="ARBA00022571"/>
    </source>
</evidence>
<evidence type="ECO:0000256" key="2">
    <source>
        <dbReference type="ARBA" id="ARBA00012338"/>
    </source>
</evidence>
<dbReference type="UniPathway" id="UPA00068">
    <property type="reaction ID" value="UER00114"/>
</dbReference>
<dbReference type="STRING" id="262898.GA0070564_102636"/>
<dbReference type="InterPro" id="IPR000362">
    <property type="entry name" value="Fumarate_lyase_fam"/>
</dbReference>
<accession>A0A1C4X0Y2</accession>
<dbReference type="EMBL" id="FMCX01000002">
    <property type="protein sequence ID" value="SCF02110.1"/>
    <property type="molecule type" value="Genomic_DNA"/>
</dbReference>
<dbReference type="PANTHER" id="PTHR43814">
    <property type="entry name" value="ARGININOSUCCINATE LYASE"/>
    <property type="match status" value="1"/>
</dbReference>
<dbReference type="RefSeq" id="WP_091606490.1">
    <property type="nucleotide sequence ID" value="NZ_FMCX01000002.1"/>
</dbReference>
<keyword evidence="3" id="KW-0028">Amino-acid biosynthesis</keyword>
<proteinExistence type="predicted"/>
<dbReference type="GO" id="GO:0042450">
    <property type="term" value="P:L-arginine biosynthetic process via ornithine"/>
    <property type="evidence" value="ECO:0007669"/>
    <property type="project" value="InterPro"/>
</dbReference>
<dbReference type="InterPro" id="IPR024083">
    <property type="entry name" value="Fumarase/histidase_N"/>
</dbReference>
<dbReference type="Gene3D" id="1.20.200.10">
    <property type="entry name" value="Fumarase/aspartase (Central domain)"/>
    <property type="match status" value="1"/>
</dbReference>
<reference evidence="7" key="1">
    <citation type="submission" date="2016-06" db="EMBL/GenBank/DDBJ databases">
        <authorList>
            <person name="Varghese N."/>
            <person name="Submissions Spin"/>
        </authorList>
    </citation>
    <scope>NUCLEOTIDE SEQUENCE [LARGE SCALE GENOMIC DNA]</scope>
    <source>
        <strain evidence="7">DSM 44830</strain>
    </source>
</reference>
<keyword evidence="7" id="KW-1185">Reference proteome</keyword>
<dbReference type="EC" id="4.3.2.1" evidence="2"/>
<name>A0A1C4X0Y2_9ACTN</name>